<dbReference type="PROSITE" id="PS00531">
    <property type="entry name" value="RNASE_T2_2"/>
    <property type="match status" value="1"/>
</dbReference>
<dbReference type="RefSeq" id="WP_016210332.1">
    <property type="nucleotide sequence ID" value="NZ_CP012413.1"/>
</dbReference>
<evidence type="ECO:0000256" key="1">
    <source>
        <dbReference type="ARBA" id="ARBA00007469"/>
    </source>
</evidence>
<gene>
    <name evidence="3" type="primary">rna</name>
    <name evidence="3" type="ORF">Psal009_01953</name>
</gene>
<dbReference type="EC" id="4.6.1.21" evidence="3"/>
<organism evidence="3 4">
    <name type="scientific">Piscirickettsia salmonis</name>
    <dbReference type="NCBI Taxonomy" id="1238"/>
    <lineage>
        <taxon>Bacteria</taxon>
        <taxon>Pseudomonadati</taxon>
        <taxon>Pseudomonadota</taxon>
        <taxon>Gammaproteobacteria</taxon>
        <taxon>Thiotrichales</taxon>
        <taxon>Piscirickettsiaceae</taxon>
        <taxon>Piscirickettsia</taxon>
    </lineage>
</organism>
<keyword evidence="4" id="KW-1185">Reference proteome</keyword>
<reference evidence="3 4" key="1">
    <citation type="submission" date="2019-04" db="EMBL/GenBank/DDBJ databases">
        <title>Complete genome sequencing of Piscirickettsia salmonis strain Psal-009.</title>
        <authorList>
            <person name="Schober I."/>
            <person name="Bunk B."/>
            <person name="Sproer C."/>
            <person name="Carril G.P."/>
            <person name="Riedel T."/>
            <person name="Flores-Herrera P.A."/>
            <person name="Nourdin-Galindo G."/>
            <person name="Marshall S.H."/>
            <person name="Overmann J."/>
        </authorList>
    </citation>
    <scope>NUCLEOTIDE SEQUENCE [LARGE SCALE GENOMIC DNA]</scope>
    <source>
        <strain evidence="3 4">Psal-009</strain>
    </source>
</reference>
<dbReference type="GO" id="GO:0006401">
    <property type="term" value="P:RNA catabolic process"/>
    <property type="evidence" value="ECO:0007669"/>
    <property type="project" value="UniProtKB-ARBA"/>
</dbReference>
<evidence type="ECO:0000256" key="2">
    <source>
        <dbReference type="RuleBase" id="RU004328"/>
    </source>
</evidence>
<dbReference type="GO" id="GO:0033897">
    <property type="term" value="F:ribonuclease T2 activity"/>
    <property type="evidence" value="ECO:0007669"/>
    <property type="project" value="InterPro"/>
</dbReference>
<dbReference type="Pfam" id="PF00445">
    <property type="entry name" value="Ribonuclease_T2"/>
    <property type="match status" value="1"/>
</dbReference>
<dbReference type="GO" id="GO:0008847">
    <property type="term" value="F:Enterobacter ribonuclease activity"/>
    <property type="evidence" value="ECO:0007669"/>
    <property type="project" value="UniProtKB-EC"/>
</dbReference>
<dbReference type="AlphaFoldDB" id="A0A9Q6LLM2"/>
<evidence type="ECO:0000313" key="3">
    <source>
        <dbReference type="EMBL" id="QGO06051.1"/>
    </source>
</evidence>
<dbReference type="PANTHER" id="PTHR11240:SF22">
    <property type="entry name" value="RIBONUCLEASE T2"/>
    <property type="match status" value="1"/>
</dbReference>
<proteinExistence type="inferred from homology"/>
<dbReference type="PANTHER" id="PTHR11240">
    <property type="entry name" value="RIBONUCLEASE T2"/>
    <property type="match status" value="1"/>
</dbReference>
<dbReference type="InterPro" id="IPR001568">
    <property type="entry name" value="RNase_T2-like"/>
</dbReference>
<sequence>MLFRKKTILKSIIISATLLNSLSSIPNFAKSSSPESGDFDHYVFAQTWLPQFCEGKTDNNSCKNKTSTSLELTIHGLWPNYAESGSWPSSCIDSPGCDDSKSSCGVDYNKLKPIQDSLDLYMPGGEDFLWNHEWQKHGTCSGLDQEPYFTAALNLETKLPTLQDVSSPTSLEKLQQIFNNKATFYCYKDKETSKVYLKEVHTYWSYSNNDQDKYIPDQQLSIPSDENSNTCVTQDDIILRSFSSDWS</sequence>
<name>A0A9Q6LLM2_PISSA</name>
<dbReference type="Proteomes" id="UP000422232">
    <property type="component" value="Chromosome"/>
</dbReference>
<dbReference type="Gene3D" id="3.90.730.10">
    <property type="entry name" value="Ribonuclease T2-like"/>
    <property type="match status" value="1"/>
</dbReference>
<dbReference type="InterPro" id="IPR018188">
    <property type="entry name" value="RNase_T2_His_AS_1"/>
</dbReference>
<dbReference type="InterPro" id="IPR036430">
    <property type="entry name" value="RNase_T2-like_sf"/>
</dbReference>
<accession>A0A9Q6LLM2</accession>
<dbReference type="InterPro" id="IPR033130">
    <property type="entry name" value="RNase_T2_His_AS_2"/>
</dbReference>
<protein>
    <submittedName>
        <fullName evidence="3">Ribonuclease I</fullName>
        <ecNumber evidence="3">4.6.1.21</ecNumber>
    </submittedName>
</protein>
<dbReference type="PROSITE" id="PS00530">
    <property type="entry name" value="RNASE_T2_1"/>
    <property type="match status" value="1"/>
</dbReference>
<dbReference type="EMBL" id="CP038908">
    <property type="protein sequence ID" value="QGO06051.1"/>
    <property type="molecule type" value="Genomic_DNA"/>
</dbReference>
<comment type="similarity">
    <text evidence="1 2">Belongs to the RNase T2 family.</text>
</comment>
<dbReference type="CDD" id="cd00374">
    <property type="entry name" value="RNase_T2"/>
    <property type="match status" value="1"/>
</dbReference>
<evidence type="ECO:0000313" key="4">
    <source>
        <dbReference type="Proteomes" id="UP000422232"/>
    </source>
</evidence>
<dbReference type="GO" id="GO:0003723">
    <property type="term" value="F:RNA binding"/>
    <property type="evidence" value="ECO:0007669"/>
    <property type="project" value="InterPro"/>
</dbReference>
<keyword evidence="3" id="KW-0456">Lyase</keyword>
<dbReference type="GeneID" id="66741121"/>
<dbReference type="SUPFAM" id="SSF55895">
    <property type="entry name" value="Ribonuclease Rh-like"/>
    <property type="match status" value="1"/>
</dbReference>